<dbReference type="SUPFAM" id="SSF161111">
    <property type="entry name" value="Cation efflux protein transmembrane domain-like"/>
    <property type="match status" value="1"/>
</dbReference>
<evidence type="ECO:0000313" key="14">
    <source>
        <dbReference type="Proteomes" id="UP000053815"/>
    </source>
</evidence>
<dbReference type="InterPro" id="IPR050681">
    <property type="entry name" value="CDF/SLC30A"/>
</dbReference>
<dbReference type="GO" id="GO:0030003">
    <property type="term" value="P:intracellular monoatomic cation homeostasis"/>
    <property type="evidence" value="ECO:0007669"/>
    <property type="project" value="UniProtKB-ARBA"/>
</dbReference>
<feature type="transmembrane region" description="Helical" evidence="10">
    <location>
        <begin position="52"/>
        <end position="73"/>
    </location>
</feature>
<dbReference type="InterPro" id="IPR027470">
    <property type="entry name" value="Cation_efflux_CTD"/>
</dbReference>
<dbReference type="PANTHER" id="PTHR11562">
    <property type="entry name" value="CATION EFFLUX PROTEIN/ ZINC TRANSPORTER"/>
    <property type="match status" value="1"/>
</dbReference>
<dbReference type="InterPro" id="IPR027469">
    <property type="entry name" value="Cation_efflux_TMD_sf"/>
</dbReference>
<sequence>MSNSTKNLEREPLLNSHTTGGSVVSYTVSSPQNCSNNTLKDRSAAQSTKRKLWFAVCLACCFFATELVAGYFANSLALMSDAFHLLSDVASFIVALAAIYLAEKPATKRHTFGFHRAEVIAALVSVLTIWVLTGFLVHEAIQRLRSPQVINAKLMCITATIGVLVNVVLAYVLGGHHHGHSHDEEEHTHIENGADNHAHKETNINLRAAALHVLGDLLASVGKAEFGVLVSSIILIFKPEMTFVDPLCTFFFSILVLYTTYHLVKDSLAVLMEGVPGNIHPDLIEKSLLDVPGVIAVHDLHVWTLSPGKYSLTAHITIDHNTSNYDEVLSKGQHIVCDVYGVHHSTLQIESEQSSFTSHCNPELCAVRA</sequence>
<proteinExistence type="inferred from homology"/>
<dbReference type="GO" id="GO:0098771">
    <property type="term" value="P:inorganic ion homeostasis"/>
    <property type="evidence" value="ECO:0007669"/>
    <property type="project" value="UniProtKB-ARBA"/>
</dbReference>
<evidence type="ECO:0000259" key="11">
    <source>
        <dbReference type="Pfam" id="PF01545"/>
    </source>
</evidence>
<feature type="domain" description="Cation efflux protein cytoplasmic" evidence="12">
    <location>
        <begin position="282"/>
        <end position="351"/>
    </location>
</feature>
<evidence type="ECO:0000256" key="6">
    <source>
        <dbReference type="ARBA" id="ARBA00022989"/>
    </source>
</evidence>
<keyword evidence="4 10" id="KW-0812">Transmembrane</keyword>
<evidence type="ECO:0000259" key="12">
    <source>
        <dbReference type="Pfam" id="PF16916"/>
    </source>
</evidence>
<dbReference type="Gene3D" id="1.20.1510.10">
    <property type="entry name" value="Cation efflux protein transmembrane domain"/>
    <property type="match status" value="1"/>
</dbReference>
<dbReference type="AlphaFoldDB" id="A0A0C9N381"/>
<dbReference type="Pfam" id="PF16916">
    <property type="entry name" value="ZT_dimer"/>
    <property type="match status" value="1"/>
</dbReference>
<evidence type="ECO:0000256" key="5">
    <source>
        <dbReference type="ARBA" id="ARBA00022906"/>
    </source>
</evidence>
<dbReference type="PANTHER" id="PTHR11562:SF17">
    <property type="entry name" value="RE54080P-RELATED"/>
    <property type="match status" value="1"/>
</dbReference>
<evidence type="ECO:0000313" key="13">
    <source>
        <dbReference type="EMBL" id="GAN10502.1"/>
    </source>
</evidence>
<keyword evidence="3" id="KW-0813">Transport</keyword>
<evidence type="ECO:0000256" key="2">
    <source>
        <dbReference type="ARBA" id="ARBA00008873"/>
    </source>
</evidence>
<accession>A0A0C9N381</accession>
<dbReference type="InterPro" id="IPR058533">
    <property type="entry name" value="Cation_efflux_TM"/>
</dbReference>
<name>A0A0C9N381_9FUNG</name>
<dbReference type="InterPro" id="IPR036837">
    <property type="entry name" value="Cation_efflux_CTD_sf"/>
</dbReference>
<dbReference type="NCBIfam" id="TIGR01297">
    <property type="entry name" value="CDF"/>
    <property type="match status" value="1"/>
</dbReference>
<organism evidence="13">
    <name type="scientific">Mucor ambiguus</name>
    <dbReference type="NCBI Taxonomy" id="91626"/>
    <lineage>
        <taxon>Eukaryota</taxon>
        <taxon>Fungi</taxon>
        <taxon>Fungi incertae sedis</taxon>
        <taxon>Mucoromycota</taxon>
        <taxon>Mucoromycotina</taxon>
        <taxon>Mucoromycetes</taxon>
        <taxon>Mucorales</taxon>
        <taxon>Mucorineae</taxon>
        <taxon>Mucoraceae</taxon>
        <taxon>Mucor</taxon>
    </lineage>
</organism>
<keyword evidence="5" id="KW-0864">Zinc transport</keyword>
<feature type="domain" description="Cation efflux protein transmembrane" evidence="11">
    <location>
        <begin position="52"/>
        <end position="272"/>
    </location>
</feature>
<reference evidence="13" key="1">
    <citation type="submission" date="2014-09" db="EMBL/GenBank/DDBJ databases">
        <title>Draft genome sequence of an oleaginous Mucoromycotina fungus Mucor ambiguus NBRC6742.</title>
        <authorList>
            <person name="Takeda I."/>
            <person name="Yamane N."/>
            <person name="Morita T."/>
            <person name="Tamano K."/>
            <person name="Machida M."/>
            <person name="Baker S."/>
            <person name="Koike H."/>
        </authorList>
    </citation>
    <scope>NUCLEOTIDE SEQUENCE</scope>
    <source>
        <strain evidence="13">NBRC 6742</strain>
    </source>
</reference>
<feature type="transmembrane region" description="Helical" evidence="10">
    <location>
        <begin position="149"/>
        <end position="173"/>
    </location>
</feature>
<keyword evidence="8 10" id="KW-0472">Membrane</keyword>
<gene>
    <name evidence="13" type="ORF">MAM1_0363c10043</name>
</gene>
<dbReference type="GO" id="GO:0005385">
    <property type="term" value="F:zinc ion transmembrane transporter activity"/>
    <property type="evidence" value="ECO:0007669"/>
    <property type="project" value="TreeGrafter"/>
</dbReference>
<evidence type="ECO:0000256" key="10">
    <source>
        <dbReference type="SAM" id="Phobius"/>
    </source>
</evidence>
<dbReference type="Proteomes" id="UP000053815">
    <property type="component" value="Unassembled WGS sequence"/>
</dbReference>
<dbReference type="SUPFAM" id="SSF160240">
    <property type="entry name" value="Cation efflux protein cytoplasmic domain-like"/>
    <property type="match status" value="1"/>
</dbReference>
<comment type="similarity">
    <text evidence="2">Belongs to the cation diffusion facilitator (CDF) transporter (TC 2.A.4) family. SLC30A subfamily.</text>
</comment>
<keyword evidence="6 10" id="KW-1133">Transmembrane helix</keyword>
<dbReference type="EMBL" id="DF836652">
    <property type="protein sequence ID" value="GAN10502.1"/>
    <property type="molecule type" value="Genomic_DNA"/>
</dbReference>
<keyword evidence="14" id="KW-1185">Reference proteome</keyword>
<evidence type="ECO:0000256" key="8">
    <source>
        <dbReference type="ARBA" id="ARBA00023136"/>
    </source>
</evidence>
<dbReference type="GO" id="GO:0005886">
    <property type="term" value="C:plasma membrane"/>
    <property type="evidence" value="ECO:0007669"/>
    <property type="project" value="TreeGrafter"/>
</dbReference>
<evidence type="ECO:0000256" key="3">
    <source>
        <dbReference type="ARBA" id="ARBA00022448"/>
    </source>
</evidence>
<comment type="subcellular location">
    <subcellularLocation>
        <location evidence="1">Membrane</location>
        <topology evidence="1">Multi-pass membrane protein</topology>
    </subcellularLocation>
</comment>
<evidence type="ECO:0000256" key="9">
    <source>
        <dbReference type="SAM" id="MobiDB-lite"/>
    </source>
</evidence>
<evidence type="ECO:0000256" key="4">
    <source>
        <dbReference type="ARBA" id="ARBA00022692"/>
    </source>
</evidence>
<dbReference type="OrthoDB" id="9944568at2759"/>
<evidence type="ECO:0000256" key="1">
    <source>
        <dbReference type="ARBA" id="ARBA00004141"/>
    </source>
</evidence>
<protein>
    <submittedName>
        <fullName evidence="13">Zinc transporter 4</fullName>
    </submittedName>
</protein>
<feature type="transmembrane region" description="Helical" evidence="10">
    <location>
        <begin position="243"/>
        <end position="264"/>
    </location>
</feature>
<evidence type="ECO:0000256" key="7">
    <source>
        <dbReference type="ARBA" id="ARBA00023065"/>
    </source>
</evidence>
<keyword evidence="5" id="KW-0862">Zinc</keyword>
<feature type="region of interest" description="Disordered" evidence="9">
    <location>
        <begin position="1"/>
        <end position="21"/>
    </location>
</feature>
<dbReference type="STRING" id="91626.A0A0C9N381"/>
<feature type="transmembrane region" description="Helical" evidence="10">
    <location>
        <begin position="114"/>
        <end position="137"/>
    </location>
</feature>
<dbReference type="Pfam" id="PF01545">
    <property type="entry name" value="Cation_efflux"/>
    <property type="match status" value="1"/>
</dbReference>
<dbReference type="InterPro" id="IPR002524">
    <property type="entry name" value="Cation_efflux"/>
</dbReference>
<keyword evidence="7" id="KW-0406">Ion transport</keyword>